<dbReference type="PANTHER" id="PTHR47627:SF1">
    <property type="entry name" value="RUBREDOXIN-1-RELATED"/>
    <property type="match status" value="1"/>
</dbReference>
<keyword evidence="4 6" id="KW-0249">Electron transport</keyword>
<proteinExistence type="inferred from homology"/>
<keyword evidence="8" id="KW-1185">Reference proteome</keyword>
<dbReference type="PROSITE" id="PS50903">
    <property type="entry name" value="RUBREDOXIN_LIKE"/>
    <property type="match status" value="1"/>
</dbReference>
<evidence type="ECO:0000256" key="1">
    <source>
        <dbReference type="ARBA" id="ARBA00002792"/>
    </source>
</evidence>
<keyword evidence="2" id="KW-0813">Transport</keyword>
<protein>
    <recommendedName>
        <fullName evidence="6">Rubredoxin</fullName>
    </recommendedName>
</protein>
<dbReference type="RefSeq" id="WP_083025448.1">
    <property type="nucleotide sequence ID" value="NZ_AP022589.1"/>
</dbReference>
<comment type="function">
    <text evidence="1">Involved in the hydrocarbon hydroxylating system, which transfers electrons from NADH to rubredoxin reductase and then through rubredoxin to alkane 1 monooxygenase.</text>
</comment>
<sequence length="56" mass="6090">MAGYACPGCGYVYHEATGEPREGFPAGTPWQQIPEDWACPDCAVREKLDFQPTGAN</sequence>
<dbReference type="SUPFAM" id="SSF57802">
    <property type="entry name" value="Rubredoxin-like"/>
    <property type="match status" value="1"/>
</dbReference>
<evidence type="ECO:0000256" key="3">
    <source>
        <dbReference type="ARBA" id="ARBA00022723"/>
    </source>
</evidence>
<dbReference type="GO" id="GO:0043448">
    <property type="term" value="P:alkane catabolic process"/>
    <property type="evidence" value="ECO:0007669"/>
    <property type="project" value="TreeGrafter"/>
</dbReference>
<organism evidence="7 8">
    <name type="scientific">Mycolicibacter minnesotensis</name>
    <dbReference type="NCBI Taxonomy" id="1118379"/>
    <lineage>
        <taxon>Bacteria</taxon>
        <taxon>Bacillati</taxon>
        <taxon>Actinomycetota</taxon>
        <taxon>Actinomycetes</taxon>
        <taxon>Mycobacteriales</taxon>
        <taxon>Mycobacteriaceae</taxon>
        <taxon>Mycolicibacter</taxon>
    </lineage>
</organism>
<evidence type="ECO:0000313" key="8">
    <source>
        <dbReference type="Proteomes" id="UP000192320"/>
    </source>
</evidence>
<dbReference type="InterPro" id="IPR018527">
    <property type="entry name" value="Rubredoxin_Fe_BS"/>
</dbReference>
<dbReference type="AlphaFoldDB" id="A0A7I7R5J2"/>
<dbReference type="PRINTS" id="PR00163">
    <property type="entry name" value="RUBREDOXIN"/>
</dbReference>
<comment type="similarity">
    <text evidence="6">Belongs to the rubredoxin family.</text>
</comment>
<gene>
    <name evidence="7" type="ORF">BST33_09895</name>
</gene>
<dbReference type="InterPro" id="IPR050526">
    <property type="entry name" value="Rubredoxin_ET"/>
</dbReference>
<evidence type="ECO:0000256" key="2">
    <source>
        <dbReference type="ARBA" id="ARBA00022448"/>
    </source>
</evidence>
<dbReference type="Gene3D" id="2.20.28.10">
    <property type="match status" value="1"/>
</dbReference>
<keyword evidence="5 6" id="KW-0408">Iron</keyword>
<keyword evidence="3 6" id="KW-0479">Metal-binding</keyword>
<dbReference type="InterPro" id="IPR024935">
    <property type="entry name" value="Rubredoxin_dom"/>
</dbReference>
<dbReference type="InterPro" id="IPR024934">
    <property type="entry name" value="Rubredoxin-like_dom"/>
</dbReference>
<evidence type="ECO:0000256" key="6">
    <source>
        <dbReference type="RuleBase" id="RU003820"/>
    </source>
</evidence>
<dbReference type="OrthoDB" id="9800607at2"/>
<reference evidence="7 8" key="1">
    <citation type="submission" date="2017-02" db="EMBL/GenBank/DDBJ databases">
        <title>The new phylogeny of genus Mycobacterium.</title>
        <authorList>
            <person name="Tortoli E."/>
            <person name="Trovato A."/>
            <person name="Cirillo D.M."/>
        </authorList>
    </citation>
    <scope>NUCLEOTIDE SEQUENCE [LARGE SCALE GENOMIC DNA]</scope>
    <source>
        <strain evidence="7 8">DSM 45633</strain>
    </source>
</reference>
<evidence type="ECO:0000256" key="5">
    <source>
        <dbReference type="ARBA" id="ARBA00023004"/>
    </source>
</evidence>
<comment type="caution">
    <text evidence="7">The sequence shown here is derived from an EMBL/GenBank/DDBJ whole genome shotgun (WGS) entry which is preliminary data.</text>
</comment>
<accession>A0A7I7R5J2</accession>
<dbReference type="CDD" id="cd00730">
    <property type="entry name" value="rubredoxin"/>
    <property type="match status" value="1"/>
</dbReference>
<evidence type="ECO:0000256" key="4">
    <source>
        <dbReference type="ARBA" id="ARBA00022982"/>
    </source>
</evidence>
<evidence type="ECO:0000313" key="7">
    <source>
        <dbReference type="EMBL" id="ORB01074.1"/>
    </source>
</evidence>
<dbReference type="GO" id="GO:0005506">
    <property type="term" value="F:iron ion binding"/>
    <property type="evidence" value="ECO:0007669"/>
    <property type="project" value="UniProtKB-UniRule"/>
</dbReference>
<dbReference type="PROSITE" id="PS00202">
    <property type="entry name" value="RUBREDOXIN"/>
    <property type="match status" value="1"/>
</dbReference>
<dbReference type="Proteomes" id="UP000192320">
    <property type="component" value="Unassembled WGS sequence"/>
</dbReference>
<comment type="cofactor">
    <cofactor evidence="6">
        <name>Fe(3+)</name>
        <dbReference type="ChEBI" id="CHEBI:29034"/>
    </cofactor>
</comment>
<dbReference type="Pfam" id="PF00301">
    <property type="entry name" value="Rubredoxin"/>
    <property type="match status" value="1"/>
</dbReference>
<name>A0A7I7R5J2_9MYCO</name>
<dbReference type="GO" id="GO:0009055">
    <property type="term" value="F:electron transfer activity"/>
    <property type="evidence" value="ECO:0007669"/>
    <property type="project" value="TreeGrafter"/>
</dbReference>
<dbReference type="PANTHER" id="PTHR47627">
    <property type="entry name" value="RUBREDOXIN"/>
    <property type="match status" value="1"/>
</dbReference>
<dbReference type="EMBL" id="MVHZ01000008">
    <property type="protein sequence ID" value="ORB01074.1"/>
    <property type="molecule type" value="Genomic_DNA"/>
</dbReference>